<gene>
    <name evidence="2" type="primary">tssA</name>
    <name evidence="2" type="ORF">LQ564_12480</name>
</gene>
<feature type="domain" description="ImpA N-terminal" evidence="1">
    <location>
        <begin position="10"/>
        <end position="133"/>
    </location>
</feature>
<dbReference type="RefSeq" id="WP_231058414.1">
    <property type="nucleotide sequence ID" value="NZ_JAJNOC010000003.1"/>
</dbReference>
<evidence type="ECO:0000313" key="3">
    <source>
        <dbReference type="Proteomes" id="UP001179361"/>
    </source>
</evidence>
<dbReference type="EMBL" id="JAJNOC010000003">
    <property type="protein sequence ID" value="MCD2517122.1"/>
    <property type="molecule type" value="Genomic_DNA"/>
</dbReference>
<dbReference type="InterPro" id="IPR010657">
    <property type="entry name" value="ImpA_N"/>
</dbReference>
<protein>
    <submittedName>
        <fullName evidence="2">Type VI secretion system protein TssA</fullName>
    </submittedName>
</protein>
<sequence>MSIVDVDVLLQEVEAGMPCGPNLEYDPLFLELEQNALGKPEVQYGKTIVPAVPPEWKLVKKQAFELLGRARDLRVAMLLLRSLLALHAVPGFADGLRLIERLVEERWDSVHPQLDPDDDNDPTLRLNSLATLVDPASIIRDLKDTAFIQLPNLGPLSVRVLEIANGETTPPAGQAAIAPASIEAALRDVRPEAMLESAQAVGAAHDSVANLEALLARQVGAANAIDLGLLKRQLRRMRDLLAPHLPQTEEATDMADAPISDEAAAPAAATAAAAPAPISGEINSRADVVRMLDKILVYYQRNEPSSPVPMLIERAKRLAPKNFFEIMEELAPESVNQLKILRGPEAA</sequence>
<dbReference type="PANTHER" id="PTHR37951:SF1">
    <property type="entry name" value="TYPE VI SECRETION SYSTEM COMPONENT TSSA1"/>
    <property type="match status" value="1"/>
</dbReference>
<comment type="caution">
    <text evidence="2">The sequence shown here is derived from an EMBL/GenBank/DDBJ whole genome shotgun (WGS) entry which is preliminary data.</text>
</comment>
<dbReference type="NCBIfam" id="TIGR03363">
    <property type="entry name" value="VI_chp_8"/>
    <property type="match status" value="1"/>
</dbReference>
<evidence type="ECO:0000313" key="2">
    <source>
        <dbReference type="EMBL" id="MCD2517122.1"/>
    </source>
</evidence>
<reference evidence="2" key="1">
    <citation type="submission" date="2021-11" db="EMBL/GenBank/DDBJ databases">
        <title>The complete genome of Massilia sp sp. G4R7.</title>
        <authorList>
            <person name="Liu L."/>
            <person name="Yue J."/>
            <person name="Yuan J."/>
            <person name="Yang F."/>
            <person name="Li L."/>
        </authorList>
    </citation>
    <scope>NUCLEOTIDE SEQUENCE</scope>
    <source>
        <strain evidence="2">G4R7</strain>
    </source>
</reference>
<keyword evidence="3" id="KW-1185">Reference proteome</keyword>
<accession>A0ABS8Q5V5</accession>
<dbReference type="Pfam" id="PF06812">
    <property type="entry name" value="ImpA_N"/>
    <property type="match status" value="1"/>
</dbReference>
<dbReference type="Proteomes" id="UP001179361">
    <property type="component" value="Unassembled WGS sequence"/>
</dbReference>
<dbReference type="InterPro" id="IPR017740">
    <property type="entry name" value="TssA-like"/>
</dbReference>
<dbReference type="PANTHER" id="PTHR37951">
    <property type="entry name" value="CYTOPLASMIC PROTEIN-RELATED"/>
    <property type="match status" value="1"/>
</dbReference>
<name>A0ABS8Q5V5_9BURK</name>
<organism evidence="2 3">
    <name type="scientific">Massilia phyllostachyos</name>
    <dbReference type="NCBI Taxonomy" id="2898585"/>
    <lineage>
        <taxon>Bacteria</taxon>
        <taxon>Pseudomonadati</taxon>
        <taxon>Pseudomonadota</taxon>
        <taxon>Betaproteobacteria</taxon>
        <taxon>Burkholderiales</taxon>
        <taxon>Oxalobacteraceae</taxon>
        <taxon>Telluria group</taxon>
        <taxon>Massilia</taxon>
    </lineage>
</organism>
<proteinExistence type="predicted"/>
<evidence type="ECO:0000259" key="1">
    <source>
        <dbReference type="Pfam" id="PF06812"/>
    </source>
</evidence>